<accession>A0A0G4IXQ7</accession>
<reference evidence="1 3" key="1">
    <citation type="submission" date="2015-02" db="EMBL/GenBank/DDBJ databases">
        <authorList>
            <person name="Chooi Y.-H."/>
        </authorList>
    </citation>
    <scope>NUCLEOTIDE SEQUENCE [LARGE SCALE GENOMIC DNA]</scope>
    <source>
        <strain evidence="1">E3</strain>
    </source>
</reference>
<dbReference type="EMBL" id="CDSF01000095">
    <property type="protein sequence ID" value="CEO99919.1"/>
    <property type="molecule type" value="Genomic_DNA"/>
</dbReference>
<geneLocation type="mitochondrion" evidence="2"/>
<gene>
    <name evidence="1" type="ORF">PBRA_007653</name>
    <name evidence="2" type="ORF">PLBR_LOCUS6766</name>
</gene>
<keyword evidence="2" id="KW-0496">Mitochondrion</keyword>
<dbReference type="EMBL" id="OVEO01000012">
    <property type="protein sequence ID" value="SPQ99551.1"/>
    <property type="molecule type" value="Genomic_DNA"/>
</dbReference>
<proteinExistence type="predicted"/>
<name>A0A0G4IXQ7_PLABS</name>
<reference evidence="2 4" key="2">
    <citation type="submission" date="2018-03" db="EMBL/GenBank/DDBJ databases">
        <authorList>
            <person name="Fogelqvist J."/>
        </authorList>
    </citation>
    <scope>NUCLEOTIDE SEQUENCE [LARGE SCALE GENOMIC DNA]</scope>
</reference>
<evidence type="ECO:0000313" key="2">
    <source>
        <dbReference type="EMBL" id="SPQ99551.1"/>
    </source>
</evidence>
<evidence type="ECO:0000313" key="1">
    <source>
        <dbReference type="EMBL" id="CEO99919.1"/>
    </source>
</evidence>
<dbReference type="PANTHER" id="PTHR33874:SF4">
    <property type="entry name" value="EXPRESSED PROTEIN"/>
    <property type="match status" value="1"/>
</dbReference>
<dbReference type="OrthoDB" id="2014733at2759"/>
<protein>
    <submittedName>
        <fullName evidence="1">Uncharacterized protein</fullName>
    </submittedName>
</protein>
<sequence>MPESGVDVAISDLHAHVESDAFLSTMERAKDRARAGDGWTDLMSAPFDDEAFVVVDKADAVEAMAEFIAASLAKLPQTRNVPARSLQGMLTSAFVDIRGGGTLSRLWSWGSFFYTTYGWTTTAIGIYREPAVAYILLRTIWKAVRWAIIDR</sequence>
<keyword evidence="3" id="KW-1185">Reference proteome</keyword>
<evidence type="ECO:0000313" key="3">
    <source>
        <dbReference type="Proteomes" id="UP000039324"/>
    </source>
</evidence>
<dbReference type="Proteomes" id="UP000290189">
    <property type="component" value="Unassembled WGS sequence"/>
</dbReference>
<dbReference type="Proteomes" id="UP000039324">
    <property type="component" value="Unassembled WGS sequence"/>
</dbReference>
<evidence type="ECO:0000313" key="4">
    <source>
        <dbReference type="Proteomes" id="UP000290189"/>
    </source>
</evidence>
<organism evidence="1 3">
    <name type="scientific">Plasmodiophora brassicae</name>
    <name type="common">Clubroot disease agent</name>
    <dbReference type="NCBI Taxonomy" id="37360"/>
    <lineage>
        <taxon>Eukaryota</taxon>
        <taxon>Sar</taxon>
        <taxon>Rhizaria</taxon>
        <taxon>Endomyxa</taxon>
        <taxon>Phytomyxea</taxon>
        <taxon>Plasmodiophorida</taxon>
        <taxon>Plasmodiophoridae</taxon>
        <taxon>Plasmodiophora</taxon>
    </lineage>
</organism>
<dbReference type="AlphaFoldDB" id="A0A0G4IXQ7"/>
<dbReference type="PANTHER" id="PTHR33874">
    <property type="entry name" value="RING FINGER PROTEIN"/>
    <property type="match status" value="1"/>
</dbReference>